<name>A0A8J3G6I2_9BACT</name>
<gene>
    <name evidence="1" type="ORF">GCM10008106_27020</name>
</gene>
<reference evidence="1" key="2">
    <citation type="submission" date="2020-09" db="EMBL/GenBank/DDBJ databases">
        <authorList>
            <person name="Sun Q."/>
            <person name="Kim S."/>
        </authorList>
    </citation>
    <scope>NUCLEOTIDE SEQUENCE</scope>
    <source>
        <strain evidence="1">KCTC 23224</strain>
    </source>
</reference>
<proteinExistence type="predicted"/>
<dbReference type="RefSeq" id="WP_189583589.1">
    <property type="nucleotide sequence ID" value="NZ_BMYF01000017.1"/>
</dbReference>
<organism evidence="1 2">
    <name type="scientific">Mongoliitalea lutea</name>
    <dbReference type="NCBI Taxonomy" id="849756"/>
    <lineage>
        <taxon>Bacteria</taxon>
        <taxon>Pseudomonadati</taxon>
        <taxon>Bacteroidota</taxon>
        <taxon>Cytophagia</taxon>
        <taxon>Cytophagales</taxon>
        <taxon>Cyclobacteriaceae</taxon>
        <taxon>Mongoliitalea</taxon>
    </lineage>
</organism>
<accession>A0A8J3G6I2</accession>
<dbReference type="Proteomes" id="UP000642809">
    <property type="component" value="Unassembled WGS sequence"/>
</dbReference>
<reference evidence="1" key="1">
    <citation type="journal article" date="2014" name="Int. J. Syst. Evol. Microbiol.">
        <title>Complete genome sequence of Corynebacterium casei LMG S-19264T (=DSM 44701T), isolated from a smear-ripened cheese.</title>
        <authorList>
            <consortium name="US DOE Joint Genome Institute (JGI-PGF)"/>
            <person name="Walter F."/>
            <person name="Albersmeier A."/>
            <person name="Kalinowski J."/>
            <person name="Ruckert C."/>
        </authorList>
    </citation>
    <scope>NUCLEOTIDE SEQUENCE</scope>
    <source>
        <strain evidence="1">KCTC 23224</strain>
    </source>
</reference>
<protein>
    <submittedName>
        <fullName evidence="1">Uncharacterized protein</fullName>
    </submittedName>
</protein>
<comment type="caution">
    <text evidence="1">The sequence shown here is derived from an EMBL/GenBank/DDBJ whole genome shotgun (WGS) entry which is preliminary data.</text>
</comment>
<dbReference type="EMBL" id="BMYF01000017">
    <property type="protein sequence ID" value="GHB44540.1"/>
    <property type="molecule type" value="Genomic_DNA"/>
</dbReference>
<dbReference type="AlphaFoldDB" id="A0A8J3G6I2"/>
<keyword evidence="2" id="KW-1185">Reference proteome</keyword>
<evidence type="ECO:0000313" key="1">
    <source>
        <dbReference type="EMBL" id="GHB44540.1"/>
    </source>
</evidence>
<sequence length="84" mass="9759">MNTPQKPQLHKHSVIRCLSIGQVVAVGIAHTYQKGIGWYDYSESNYIIEKISRKEIIGRSERYSHEGIRISREDLDSGRFELRL</sequence>
<evidence type="ECO:0000313" key="2">
    <source>
        <dbReference type="Proteomes" id="UP000642809"/>
    </source>
</evidence>